<evidence type="ECO:0000313" key="2">
    <source>
        <dbReference type="Proteomes" id="UP000823612"/>
    </source>
</evidence>
<reference evidence="1" key="2">
    <citation type="journal article" date="2021" name="PeerJ">
        <title>Extensive microbial diversity within the chicken gut microbiome revealed by metagenomics and culture.</title>
        <authorList>
            <person name="Gilroy R."/>
            <person name="Ravi A."/>
            <person name="Getino M."/>
            <person name="Pursley I."/>
            <person name="Horton D.L."/>
            <person name="Alikhan N.F."/>
            <person name="Baker D."/>
            <person name="Gharbi K."/>
            <person name="Hall N."/>
            <person name="Watson M."/>
            <person name="Adriaenssens E.M."/>
            <person name="Foster-Nyarko E."/>
            <person name="Jarju S."/>
            <person name="Secka A."/>
            <person name="Antonio M."/>
            <person name="Oren A."/>
            <person name="Chaudhuri R.R."/>
            <person name="La Ragione R."/>
            <person name="Hildebrand F."/>
            <person name="Pallen M.J."/>
        </authorList>
    </citation>
    <scope>NUCLEOTIDE SEQUENCE</scope>
    <source>
        <strain evidence="1">2889</strain>
    </source>
</reference>
<protein>
    <submittedName>
        <fullName evidence="1">Uncharacterized protein</fullName>
    </submittedName>
</protein>
<dbReference type="AlphaFoldDB" id="A0A9D9DTA0"/>
<name>A0A9D9DTA0_9BACT</name>
<comment type="caution">
    <text evidence="1">The sequence shown here is derived from an EMBL/GenBank/DDBJ whole genome shotgun (WGS) entry which is preliminary data.</text>
</comment>
<sequence length="88" mass="9405">MQVVLSAFPVSEADAKPFVLIALNAYALWEADVEPFSGIFLPFRWALNASAFWEADARPFGDLLVAAVGDGSVSGLKSSAKVMKLPDC</sequence>
<accession>A0A9D9DTA0</accession>
<reference evidence="1" key="1">
    <citation type="submission" date="2020-10" db="EMBL/GenBank/DDBJ databases">
        <authorList>
            <person name="Gilroy R."/>
        </authorList>
    </citation>
    <scope>NUCLEOTIDE SEQUENCE</scope>
    <source>
        <strain evidence="1">2889</strain>
    </source>
</reference>
<dbReference type="Proteomes" id="UP000823612">
    <property type="component" value="Unassembled WGS sequence"/>
</dbReference>
<evidence type="ECO:0000313" key="1">
    <source>
        <dbReference type="EMBL" id="MBO8432555.1"/>
    </source>
</evidence>
<gene>
    <name evidence="1" type="ORF">IAB08_04610</name>
</gene>
<dbReference type="EMBL" id="JADIMZ010000069">
    <property type="protein sequence ID" value="MBO8432555.1"/>
    <property type="molecule type" value="Genomic_DNA"/>
</dbReference>
<organism evidence="1 2">
    <name type="scientific">Candidatus Pullibacteroides excrementavium</name>
    <dbReference type="NCBI Taxonomy" id="2840905"/>
    <lineage>
        <taxon>Bacteria</taxon>
        <taxon>Pseudomonadati</taxon>
        <taxon>Bacteroidota</taxon>
        <taxon>Bacteroidia</taxon>
        <taxon>Bacteroidales</taxon>
        <taxon>Candidatus Pullibacteroides</taxon>
    </lineage>
</organism>
<proteinExistence type="predicted"/>